<feature type="coiled-coil region" evidence="4">
    <location>
        <begin position="370"/>
        <end position="397"/>
    </location>
</feature>
<keyword evidence="2" id="KW-0680">Restriction system</keyword>
<evidence type="ECO:0000313" key="7">
    <source>
        <dbReference type="Proteomes" id="UP001460072"/>
    </source>
</evidence>
<dbReference type="Proteomes" id="UP001460072">
    <property type="component" value="Unassembled WGS sequence"/>
</dbReference>
<accession>A0ABU9N4R5</accession>
<dbReference type="Pfam" id="PF01420">
    <property type="entry name" value="Methylase_S"/>
    <property type="match status" value="2"/>
</dbReference>
<evidence type="ECO:0000256" key="3">
    <source>
        <dbReference type="ARBA" id="ARBA00023125"/>
    </source>
</evidence>
<gene>
    <name evidence="6" type="ORF">WFZ85_04355</name>
</gene>
<dbReference type="GO" id="GO:0004519">
    <property type="term" value="F:endonuclease activity"/>
    <property type="evidence" value="ECO:0007669"/>
    <property type="project" value="UniProtKB-KW"/>
</dbReference>
<name>A0ABU9N4R5_9FLAO</name>
<reference evidence="6 7" key="1">
    <citation type="submission" date="2024-03" db="EMBL/GenBank/DDBJ databases">
        <title>Two novel species of the genus Flavobacterium exhibiting potentially degradation of complex polysaccharides.</title>
        <authorList>
            <person name="Lian X."/>
        </authorList>
    </citation>
    <scope>NUCLEOTIDE SEQUENCE [LARGE SCALE GENOMIC DNA]</scope>
    <source>
        <strain evidence="7">j3</strain>
    </source>
</reference>
<keyword evidence="3" id="KW-0238">DNA-binding</keyword>
<keyword evidence="7" id="KW-1185">Reference proteome</keyword>
<dbReference type="PANTHER" id="PTHR30408:SF12">
    <property type="entry name" value="TYPE I RESTRICTION ENZYME MJAVIII SPECIFICITY SUBUNIT"/>
    <property type="match status" value="1"/>
</dbReference>
<evidence type="ECO:0000259" key="5">
    <source>
        <dbReference type="Pfam" id="PF01420"/>
    </source>
</evidence>
<comment type="similarity">
    <text evidence="1">Belongs to the type-I restriction system S methylase family.</text>
</comment>
<evidence type="ECO:0000313" key="6">
    <source>
        <dbReference type="EMBL" id="MEM0541834.1"/>
    </source>
</evidence>
<keyword evidence="4" id="KW-0175">Coiled coil</keyword>
<proteinExistence type="inferred from homology"/>
<dbReference type="Gene3D" id="3.90.220.20">
    <property type="entry name" value="DNA methylase specificity domains"/>
    <property type="match status" value="2"/>
</dbReference>
<dbReference type="InterPro" id="IPR000055">
    <property type="entry name" value="Restrct_endonuc_typeI_TRD"/>
</dbReference>
<keyword evidence="6" id="KW-0540">Nuclease</keyword>
<evidence type="ECO:0000256" key="2">
    <source>
        <dbReference type="ARBA" id="ARBA00022747"/>
    </source>
</evidence>
<feature type="domain" description="Type I restriction modification DNA specificity" evidence="5">
    <location>
        <begin position="282"/>
        <end position="379"/>
    </location>
</feature>
<keyword evidence="6" id="KW-0378">Hydrolase</keyword>
<dbReference type="SUPFAM" id="SSF116734">
    <property type="entry name" value="DNA methylase specificity domain"/>
    <property type="match status" value="2"/>
</dbReference>
<organism evidence="6 7">
    <name type="scientific">Flavobacterium aureirubrum</name>
    <dbReference type="NCBI Taxonomy" id="3133147"/>
    <lineage>
        <taxon>Bacteria</taxon>
        <taxon>Pseudomonadati</taxon>
        <taxon>Bacteroidota</taxon>
        <taxon>Flavobacteriia</taxon>
        <taxon>Flavobacteriales</taxon>
        <taxon>Flavobacteriaceae</taxon>
        <taxon>Flavobacterium</taxon>
    </lineage>
</organism>
<dbReference type="PANTHER" id="PTHR30408">
    <property type="entry name" value="TYPE-1 RESTRICTION ENZYME ECOKI SPECIFICITY PROTEIN"/>
    <property type="match status" value="1"/>
</dbReference>
<dbReference type="InterPro" id="IPR044946">
    <property type="entry name" value="Restrct_endonuc_typeI_TRD_sf"/>
</dbReference>
<keyword evidence="6" id="KW-0255">Endonuclease</keyword>
<evidence type="ECO:0000256" key="4">
    <source>
        <dbReference type="SAM" id="Coils"/>
    </source>
</evidence>
<dbReference type="RefSeq" id="WP_342695060.1">
    <property type="nucleotide sequence ID" value="NZ_JBCGDO010000003.1"/>
</dbReference>
<feature type="domain" description="Type I restriction modification DNA specificity" evidence="5">
    <location>
        <begin position="30"/>
        <end position="188"/>
    </location>
</feature>
<sequence length="408" mass="46732">MNNNDTTPTISHNNRQVPNGYKKTAIGIIPSDWKIMTLGELSDIKTGKKDNQNKVDDGLYPFFVRSKNIERINSYSYDGEAILIPGEGNIGEIFHYINGKFDYHQRVYKISDFTDETTGKFIFYYFQVFFLKETIRHSVKATVDSLRLPTFTEMVIHLPPLSEQQKIAEILSTWDDAINTCKKTIDTIKDRNKGLAQQLLSGKIRLNRFSVKWNKTELGKISKRVTTKNEELNDTVVTISAQRGFILQEDFFNKRVASDTLSGYFLLKKGQFAYNKSYSNGYPMGAFKRLNNFEKAVVTTLYICFELLENVNSDFMVHYFENGFMTNKLMKVAKEGGRAHGLLNIGLDDFMNLELTIPSFEEQTAIAQVLETADQELKSYEAKLEALQLQKKGLMQQLLTGKIRVNVN</sequence>
<dbReference type="InterPro" id="IPR052021">
    <property type="entry name" value="Type-I_RS_S_subunit"/>
</dbReference>
<dbReference type="Gene3D" id="1.10.287.1120">
    <property type="entry name" value="Bipartite methylase S protein"/>
    <property type="match status" value="1"/>
</dbReference>
<evidence type="ECO:0000256" key="1">
    <source>
        <dbReference type="ARBA" id="ARBA00010923"/>
    </source>
</evidence>
<comment type="caution">
    <text evidence="6">The sequence shown here is derived from an EMBL/GenBank/DDBJ whole genome shotgun (WGS) entry which is preliminary data.</text>
</comment>
<dbReference type="EMBL" id="JBCGDO010000003">
    <property type="protein sequence ID" value="MEM0541834.1"/>
    <property type="molecule type" value="Genomic_DNA"/>
</dbReference>
<protein>
    <submittedName>
        <fullName evidence="6">Restriction endonuclease subunit S</fullName>
    </submittedName>
</protein>